<feature type="binding site" evidence="4">
    <location>
        <position position="345"/>
    </location>
    <ligand>
        <name>Zn(2+)</name>
        <dbReference type="ChEBI" id="CHEBI:29105"/>
        <label>2</label>
    </ligand>
</feature>
<evidence type="ECO:0000256" key="1">
    <source>
        <dbReference type="ARBA" id="ARBA00012647"/>
    </source>
</evidence>
<dbReference type="PANTHER" id="PTHR11596">
    <property type="entry name" value="ALKALINE PHOSPHATASE"/>
    <property type="match status" value="1"/>
</dbReference>
<evidence type="ECO:0000256" key="4">
    <source>
        <dbReference type="PIRSR" id="PIRSR601952-2"/>
    </source>
</evidence>
<keyword evidence="6" id="KW-0472">Membrane</keyword>
<keyword evidence="9" id="KW-1185">Reference proteome</keyword>
<dbReference type="InterPro" id="IPR017850">
    <property type="entry name" value="Alkaline_phosphatase_core_sf"/>
</dbReference>
<evidence type="ECO:0000256" key="7">
    <source>
        <dbReference type="SAM" id="SignalP"/>
    </source>
</evidence>
<comment type="cofactor">
    <cofactor evidence="4">
        <name>Zn(2+)</name>
        <dbReference type="ChEBI" id="CHEBI:29105"/>
    </cofactor>
    <text evidence="4">Binds 2 Zn(2+) ions.</text>
</comment>
<keyword evidence="2" id="KW-0597">Phosphoprotein</keyword>
<dbReference type="Gene3D" id="3.40.720.10">
    <property type="entry name" value="Alkaline Phosphatase, subunit A"/>
    <property type="match status" value="1"/>
</dbReference>
<feature type="binding site" evidence="4">
    <location>
        <position position="178"/>
    </location>
    <ligand>
        <name>Mg(2+)</name>
        <dbReference type="ChEBI" id="CHEBI:18420"/>
    </ligand>
</feature>
<evidence type="ECO:0000313" key="9">
    <source>
        <dbReference type="Proteomes" id="UP000001593"/>
    </source>
</evidence>
<dbReference type="PANTHER" id="PTHR11596:SF5">
    <property type="entry name" value="ALKALINE PHOSPHATASE"/>
    <property type="match status" value="1"/>
</dbReference>
<dbReference type="KEGG" id="nve:5517641"/>
<accession>A7RSL3</accession>
<name>A7RSL3_NEMVE</name>
<keyword evidence="6" id="KW-1133">Transmembrane helix</keyword>
<feature type="binding site" evidence="4">
    <location>
        <position position="176"/>
    </location>
    <ligand>
        <name>Mg(2+)</name>
        <dbReference type="ChEBI" id="CHEBI:18420"/>
    </ligand>
</feature>
<feature type="binding site" evidence="4">
    <location>
        <position position="386"/>
    </location>
    <ligand>
        <name>Zn(2+)</name>
        <dbReference type="ChEBI" id="CHEBI:29105"/>
        <label>2</label>
    </ligand>
</feature>
<dbReference type="FunCoup" id="A7RSL3">
    <property type="interactions" value="33"/>
</dbReference>
<protein>
    <recommendedName>
        <fullName evidence="1">alkaline phosphatase</fullName>
        <ecNumber evidence="1">3.1.3.1</ecNumber>
    </recommendedName>
</protein>
<dbReference type="PhylomeDB" id="A7RSL3"/>
<feature type="signal peptide" evidence="7">
    <location>
        <begin position="1"/>
        <end position="23"/>
    </location>
</feature>
<dbReference type="InParanoid" id="A7RSL3"/>
<dbReference type="OMA" id="TEHNTNR"/>
<dbReference type="SMART" id="SM00098">
    <property type="entry name" value="alkPPc"/>
    <property type="match status" value="1"/>
</dbReference>
<dbReference type="Pfam" id="PF00245">
    <property type="entry name" value="Alk_phosphatase"/>
    <property type="match status" value="1"/>
</dbReference>
<keyword evidence="4" id="KW-0479">Metal-binding</keyword>
<evidence type="ECO:0000256" key="5">
    <source>
        <dbReference type="RuleBase" id="RU003946"/>
    </source>
</evidence>
<keyword evidence="4" id="KW-0460">Magnesium</keyword>
<evidence type="ECO:0000313" key="8">
    <source>
        <dbReference type="EMBL" id="EDO45655.1"/>
    </source>
</evidence>
<feature type="binding site" evidence="4">
    <location>
        <position position="64"/>
    </location>
    <ligand>
        <name>Mg(2+)</name>
        <dbReference type="ChEBI" id="CHEBI:18420"/>
    </ligand>
</feature>
<dbReference type="HOGENOM" id="CLU_008539_4_1_1"/>
<feature type="binding site" evidence="4">
    <location>
        <position position="340"/>
    </location>
    <ligand>
        <name>Mg(2+)</name>
        <dbReference type="ChEBI" id="CHEBI:18420"/>
    </ligand>
</feature>
<evidence type="ECO:0000256" key="3">
    <source>
        <dbReference type="PIRSR" id="PIRSR601952-1"/>
    </source>
</evidence>
<dbReference type="eggNOG" id="KOG4126">
    <property type="taxonomic scope" value="Eukaryota"/>
</dbReference>
<dbReference type="GO" id="GO:0046872">
    <property type="term" value="F:metal ion binding"/>
    <property type="evidence" value="ECO:0007669"/>
    <property type="project" value="UniProtKB-KW"/>
</dbReference>
<comment type="similarity">
    <text evidence="5">Belongs to the alkaline phosphatase family.</text>
</comment>
<sequence>MIRVDTLLVFAFCLVVLTALCSGDVPASQSNNQWFKDGVSTVKKHLLQRPNTKPAKNLIIFVGDGCDINTNTAGRILKGQLKGQVGEKGWLSYEEFPYTGLSKTYTTNRQGSDSAGTANAMFTGVKTRSAMIGVNEEVVTNKCETLTEDRKVDSILKLAEEAGMATGFITSMRLTHATPANLYAHSASRYWESDKEMVSRGYGNTSCKDMAQQLVDFQGSVGDGIEVVMGGGRRSFLPNTTRDPEHVNKTGERYDGRNLIQEWLNKREGSVYAWNKTQFDAVDPKTTKHFLGMFESSHMQFAIDRDEDVGGEPSIAEMVEKAVSILKNNDNGKGFFLAVEAGLIDIGHHNGIARQALNEVVNLEEGVAKAVEMTDKEDTLIISTADHGHVFTLTGYPDINSPIFGLMKQDGEVKLALNDNKPYTILGYMNGPGAVKGVRANLTGVDTGAKDFKQQALYIGYDYDEAHGSQDVGIYSRGPWAHLLTGVVEQNVIFHVMDHALCLSSSKQGTCSKPEARGGPSASAAMVTALFAPLVAALVTCLVLY</sequence>
<dbReference type="GO" id="GO:0005886">
    <property type="term" value="C:plasma membrane"/>
    <property type="evidence" value="ECO:0000318"/>
    <property type="project" value="GO_Central"/>
</dbReference>
<dbReference type="GO" id="GO:0004035">
    <property type="term" value="F:alkaline phosphatase activity"/>
    <property type="evidence" value="ECO:0000318"/>
    <property type="project" value="GO_Central"/>
</dbReference>
<feature type="chain" id="PRO_5002714493" description="alkaline phosphatase" evidence="7">
    <location>
        <begin position="24"/>
        <end position="545"/>
    </location>
</feature>
<evidence type="ECO:0000256" key="2">
    <source>
        <dbReference type="ARBA" id="ARBA00022553"/>
    </source>
</evidence>
<keyword evidence="6" id="KW-0812">Transmembrane</keyword>
<proteinExistence type="inferred from homology"/>
<dbReference type="Proteomes" id="UP000001593">
    <property type="component" value="Unassembled WGS sequence"/>
</dbReference>
<feature type="binding site" evidence="4">
    <location>
        <position position="64"/>
    </location>
    <ligand>
        <name>Zn(2+)</name>
        <dbReference type="ChEBI" id="CHEBI:29105"/>
        <label>2</label>
    </ligand>
</feature>
<dbReference type="SUPFAM" id="SSF53649">
    <property type="entry name" value="Alkaline phosphatase-like"/>
    <property type="match status" value="1"/>
</dbReference>
<dbReference type="PRINTS" id="PR00113">
    <property type="entry name" value="ALKPHPHTASE"/>
</dbReference>
<reference evidence="8 9" key="1">
    <citation type="journal article" date="2007" name="Science">
        <title>Sea anemone genome reveals ancestral eumetazoan gene repertoire and genomic organization.</title>
        <authorList>
            <person name="Putnam N.H."/>
            <person name="Srivastava M."/>
            <person name="Hellsten U."/>
            <person name="Dirks B."/>
            <person name="Chapman J."/>
            <person name="Salamov A."/>
            <person name="Terry A."/>
            <person name="Shapiro H."/>
            <person name="Lindquist E."/>
            <person name="Kapitonov V.V."/>
            <person name="Jurka J."/>
            <person name="Genikhovich G."/>
            <person name="Grigoriev I.V."/>
            <person name="Lucas S.M."/>
            <person name="Steele R.E."/>
            <person name="Finnerty J.R."/>
            <person name="Technau U."/>
            <person name="Martindale M.Q."/>
            <person name="Rokhsar D.S."/>
        </authorList>
    </citation>
    <scope>NUCLEOTIDE SEQUENCE [LARGE SCALE GENOMIC DNA]</scope>
    <source>
        <strain evidence="9">CH2 X CH6</strain>
    </source>
</reference>
<dbReference type="EMBL" id="DS469534">
    <property type="protein sequence ID" value="EDO45655.1"/>
    <property type="molecule type" value="Genomic_DNA"/>
</dbReference>
<comment type="cofactor">
    <cofactor evidence="4">
        <name>Mg(2+)</name>
        <dbReference type="ChEBI" id="CHEBI:18420"/>
    </cofactor>
    <text evidence="4">Binds 1 Mg(2+) ion.</text>
</comment>
<organism evidence="8 9">
    <name type="scientific">Nematostella vectensis</name>
    <name type="common">Starlet sea anemone</name>
    <dbReference type="NCBI Taxonomy" id="45351"/>
    <lineage>
        <taxon>Eukaryota</taxon>
        <taxon>Metazoa</taxon>
        <taxon>Cnidaria</taxon>
        <taxon>Anthozoa</taxon>
        <taxon>Hexacorallia</taxon>
        <taxon>Actiniaria</taxon>
        <taxon>Edwardsiidae</taxon>
        <taxon>Nematostella</taxon>
    </lineage>
</organism>
<feature type="transmembrane region" description="Helical" evidence="6">
    <location>
        <begin position="522"/>
        <end position="544"/>
    </location>
</feature>
<dbReference type="CDD" id="cd16012">
    <property type="entry name" value="ALP"/>
    <property type="match status" value="1"/>
</dbReference>
<feature type="active site" description="Phosphoserine intermediate" evidence="3">
    <location>
        <position position="114"/>
    </location>
</feature>
<gene>
    <name evidence="8" type="ORF">NEMVEDRAFT_v1g162264</name>
</gene>
<dbReference type="AlphaFoldDB" id="A7RSL3"/>
<feature type="binding site" evidence="4">
    <location>
        <position position="387"/>
    </location>
    <ligand>
        <name>Zn(2+)</name>
        <dbReference type="ChEBI" id="CHEBI:29105"/>
        <label>2</label>
    </ligand>
</feature>
<keyword evidence="4" id="KW-0862">Zinc</keyword>
<dbReference type="OrthoDB" id="5818554at2759"/>
<evidence type="ECO:0000256" key="6">
    <source>
        <dbReference type="SAM" id="Phobius"/>
    </source>
</evidence>
<dbReference type="InterPro" id="IPR001952">
    <property type="entry name" value="Alkaline_phosphatase"/>
</dbReference>
<keyword evidence="7" id="KW-0732">Signal</keyword>
<dbReference type="EC" id="3.1.3.1" evidence="1"/>
<feature type="binding site" evidence="4">
    <location>
        <position position="349"/>
    </location>
    <ligand>
        <name>Zn(2+)</name>
        <dbReference type="ChEBI" id="CHEBI:29105"/>
        <label>1</label>
    </ligand>
</feature>
<feature type="binding site" evidence="4">
    <location>
        <position position="467"/>
    </location>
    <ligand>
        <name>Zn(2+)</name>
        <dbReference type="ChEBI" id="CHEBI:29105"/>
        <label>2</label>
    </ligand>
</feature>
<dbReference type="STRING" id="45351.A7RSL3"/>